<proteinExistence type="evidence at transcript level"/>
<dbReference type="GO" id="GO:0006303">
    <property type="term" value="P:double-strand break repair via nonhomologous end joining"/>
    <property type="evidence" value="ECO:0007669"/>
    <property type="project" value="InterPro"/>
</dbReference>
<evidence type="ECO:0000256" key="2">
    <source>
        <dbReference type="ARBA" id="ARBA00007726"/>
    </source>
</evidence>
<dbReference type="GO" id="GO:0043564">
    <property type="term" value="C:Ku70:Ku80 complex"/>
    <property type="evidence" value="ECO:0007669"/>
    <property type="project" value="InterPro"/>
</dbReference>
<keyword evidence="5" id="KW-0378">Hydrolase</keyword>
<evidence type="ECO:0000256" key="6">
    <source>
        <dbReference type="ARBA" id="ARBA00022806"/>
    </source>
</evidence>
<evidence type="ECO:0000256" key="11">
    <source>
        <dbReference type="ARBA" id="ARBA00023242"/>
    </source>
</evidence>
<dbReference type="InterPro" id="IPR014893">
    <property type="entry name" value="Ku_PK_bind"/>
</dbReference>
<evidence type="ECO:0000256" key="3">
    <source>
        <dbReference type="ARBA" id="ARBA00022741"/>
    </source>
</evidence>
<dbReference type="FunFam" id="1.10.1600.10:FF:000002">
    <property type="entry name" value="X-ray repair cross-complementing protein 5"/>
    <property type="match status" value="1"/>
</dbReference>
<keyword evidence="7" id="KW-0067">ATP-binding</keyword>
<keyword evidence="6" id="KW-0347">Helicase</keyword>
<dbReference type="SMART" id="SM00559">
    <property type="entry name" value="Ku78"/>
    <property type="match status" value="1"/>
</dbReference>
<evidence type="ECO:0000256" key="1">
    <source>
        <dbReference type="ARBA" id="ARBA00004123"/>
    </source>
</evidence>
<evidence type="ECO:0000256" key="4">
    <source>
        <dbReference type="ARBA" id="ARBA00022763"/>
    </source>
</evidence>
<evidence type="ECO:0000256" key="10">
    <source>
        <dbReference type="ARBA" id="ARBA00023204"/>
    </source>
</evidence>
<organism evidence="13">
    <name type="scientific">Corethrella appendiculata</name>
    <dbReference type="NCBI Taxonomy" id="1370023"/>
    <lineage>
        <taxon>Eukaryota</taxon>
        <taxon>Metazoa</taxon>
        <taxon>Ecdysozoa</taxon>
        <taxon>Arthropoda</taxon>
        <taxon>Hexapoda</taxon>
        <taxon>Insecta</taxon>
        <taxon>Pterygota</taxon>
        <taxon>Neoptera</taxon>
        <taxon>Endopterygota</taxon>
        <taxon>Diptera</taxon>
        <taxon>Nematocera</taxon>
        <taxon>Culicoidea</taxon>
        <taxon>Chaoboridae</taxon>
        <taxon>Corethrella</taxon>
    </lineage>
</organism>
<dbReference type="Gene3D" id="1.10.1600.10">
    <property type="match status" value="1"/>
</dbReference>
<dbReference type="GO" id="GO:0042162">
    <property type="term" value="F:telomeric DNA binding"/>
    <property type="evidence" value="ECO:0007669"/>
    <property type="project" value="InterPro"/>
</dbReference>
<dbReference type="SUPFAM" id="SSF101420">
    <property type="entry name" value="C-terminal domain of Ku80"/>
    <property type="match status" value="1"/>
</dbReference>
<evidence type="ECO:0000256" key="8">
    <source>
        <dbReference type="ARBA" id="ARBA00023125"/>
    </source>
</evidence>
<dbReference type="AlphaFoldDB" id="U5EX40"/>
<keyword evidence="8" id="KW-0238">DNA-binding</keyword>
<dbReference type="Pfam" id="PF03730">
    <property type="entry name" value="Ku_C"/>
    <property type="match status" value="1"/>
</dbReference>
<accession>U5EX40</accession>
<dbReference type="InterPro" id="IPR036494">
    <property type="entry name" value="Ku_C_sf"/>
</dbReference>
<dbReference type="GO" id="GO:0003678">
    <property type="term" value="F:DNA helicase activity"/>
    <property type="evidence" value="ECO:0007669"/>
    <property type="project" value="InterPro"/>
</dbReference>
<dbReference type="Gene3D" id="2.40.290.10">
    <property type="match status" value="1"/>
</dbReference>
<sequence>MSRTPKEATIIILDVGKNTLAKSGANKSQTFFEQAKQCASKIIQRKIFSKPNDEIGLVLMGTDDTKNQLHEKLGGYDRICEKINLSMVNCTQLRTIENEISVSESTADWIDGLVVGLNFLKESAQAKKFASLKLVLISPLTSQIHSDDTDKIVDALNQMQVELNVINDNVKYVSSDEDDDFGRIYTQEYGIFSQSVNKTQQQAKNEEIITNIVCETNGVLCDIDSAELMLIHFQKKKSRAMPWNCPLTIGTKIKIFTSSYILVTEDKGLGSFKTEFVHKRREQQSSAEGVATEKIQENVAVPAITSEDVDMDTGEATNSIHATKYVTEYFKNDRPYEPDFDNLMKAYMYGTTVVPYDTTNVDYQSGEKCLSMIGFISKDLLFEEFLVGNGASIVTAQKGYDVSEAKLIALIQAMKNMNTYMLARRVYRNNSLPKIMVLIPNFRHKIPCLTMLETAYNEETVSFEFPSLRVKKFTPSTEQYQAIDNLIDSMDLMDAVDDGTGIREAFSLHRTLNPATQHIYRCLAKRAIDSNSPLLSVSEDLLELVDIPKKIKMNSKEYMDKVKEIFPLEVVEKQSEKWLKKFPKLNAEGATDENQPTNAESNIQQDENRVVLVEVGTVTPAEDFYTLLERGEKFATLCLQIQNVIYDLVINSMKIQTEKIFKAISIFRDEAKKMAPYKFNDWIKEFKTSLVGRGKVDFWKSVIDEEKLGLITSEESSLSTCTVEEAEQFYIIDFGVKISDSNEDNPPENIDDLFD</sequence>
<dbReference type="GO" id="GO:0005524">
    <property type="term" value="F:ATP binding"/>
    <property type="evidence" value="ECO:0007669"/>
    <property type="project" value="UniProtKB-KW"/>
</dbReference>
<dbReference type="PANTHER" id="PTHR12604:SF4">
    <property type="entry name" value="X-RAY REPAIR CROSS-COMPLEMENTING PROTEIN 5"/>
    <property type="match status" value="1"/>
</dbReference>
<evidence type="ECO:0000259" key="12">
    <source>
        <dbReference type="SMART" id="SM00559"/>
    </source>
</evidence>
<evidence type="ECO:0000256" key="9">
    <source>
        <dbReference type="ARBA" id="ARBA00023172"/>
    </source>
</evidence>
<dbReference type="PANTHER" id="PTHR12604">
    <property type="entry name" value="KU AUTOANTIGEN DNA HELICASE"/>
    <property type="match status" value="1"/>
</dbReference>
<dbReference type="GO" id="GO:0000723">
    <property type="term" value="P:telomere maintenance"/>
    <property type="evidence" value="ECO:0007669"/>
    <property type="project" value="InterPro"/>
</dbReference>
<dbReference type="GO" id="GO:0006310">
    <property type="term" value="P:DNA recombination"/>
    <property type="evidence" value="ECO:0007669"/>
    <property type="project" value="UniProtKB-KW"/>
</dbReference>
<dbReference type="GO" id="GO:0003684">
    <property type="term" value="F:damaged DNA binding"/>
    <property type="evidence" value="ECO:0007669"/>
    <property type="project" value="InterPro"/>
</dbReference>
<dbReference type="Gene3D" id="3.40.50.410">
    <property type="entry name" value="von Willebrand factor, type A domain"/>
    <property type="match status" value="1"/>
</dbReference>
<comment type="similarity">
    <text evidence="2">Belongs to the ku80 family.</text>
</comment>
<evidence type="ECO:0000256" key="5">
    <source>
        <dbReference type="ARBA" id="ARBA00022801"/>
    </source>
</evidence>
<reference evidence="13" key="1">
    <citation type="journal article" date="2014" name="Insect Biochem. Mol. Biol.">
        <title>An insight into the sialome of the frog biting fly, Corethrella appendiculata.</title>
        <authorList>
            <person name="Ribeiro J.M.C."/>
            <person name="Chagas A.C."/>
            <person name="Pham V.M."/>
            <person name="Lounibos L.P."/>
            <person name="Calvo E."/>
        </authorList>
    </citation>
    <scope>NUCLEOTIDE SEQUENCE</scope>
    <source>
        <tissue evidence="13">Salivary glands</tissue>
    </source>
</reference>
<feature type="domain" description="Ku" evidence="12">
    <location>
        <begin position="335"/>
        <end position="471"/>
    </location>
</feature>
<keyword evidence="11" id="KW-0539">Nucleus</keyword>
<dbReference type="InterPro" id="IPR005161">
    <property type="entry name" value="Ku_N"/>
</dbReference>
<dbReference type="SUPFAM" id="SSF53300">
    <property type="entry name" value="vWA-like"/>
    <property type="match status" value="1"/>
</dbReference>
<dbReference type="InterPro" id="IPR006164">
    <property type="entry name" value="DNA_bd_Ku70/Ku80"/>
</dbReference>
<name>U5EX40_9DIPT</name>
<dbReference type="Pfam" id="PF02735">
    <property type="entry name" value="Ku"/>
    <property type="match status" value="1"/>
</dbReference>
<keyword evidence="10" id="KW-0234">DNA repair</keyword>
<dbReference type="SUPFAM" id="SSF100939">
    <property type="entry name" value="SPOC domain-like"/>
    <property type="match status" value="1"/>
</dbReference>
<dbReference type="EMBL" id="GANO01000252">
    <property type="protein sequence ID" value="JAB59619.1"/>
    <property type="molecule type" value="mRNA"/>
</dbReference>
<dbReference type="InterPro" id="IPR016194">
    <property type="entry name" value="SPOC-like_C_dom_sf"/>
</dbReference>
<protein>
    <submittedName>
        <fullName evidence="13">Putative x-ray repair complementing defective repair in chinese hamster cells 5</fullName>
    </submittedName>
</protein>
<dbReference type="Gene3D" id="1.25.40.240">
    <property type="entry name" value="Ku, C-terminal domain"/>
    <property type="match status" value="1"/>
</dbReference>
<keyword evidence="9" id="KW-0233">DNA recombination</keyword>
<dbReference type="InterPro" id="IPR036465">
    <property type="entry name" value="vWFA_dom_sf"/>
</dbReference>
<keyword evidence="3" id="KW-0547">Nucleotide-binding</keyword>
<dbReference type="GO" id="GO:0016787">
    <property type="term" value="F:hydrolase activity"/>
    <property type="evidence" value="ECO:0007669"/>
    <property type="project" value="UniProtKB-KW"/>
</dbReference>
<comment type="subcellular location">
    <subcellularLocation>
        <location evidence="1">Nucleus</location>
    </subcellularLocation>
</comment>
<evidence type="ECO:0000256" key="7">
    <source>
        <dbReference type="ARBA" id="ARBA00022840"/>
    </source>
</evidence>
<dbReference type="InterPro" id="IPR024193">
    <property type="entry name" value="Ku80"/>
</dbReference>
<dbReference type="Pfam" id="PF08785">
    <property type="entry name" value="Ku_PK_bind"/>
    <property type="match status" value="1"/>
</dbReference>
<dbReference type="GO" id="GO:0003690">
    <property type="term" value="F:double-stranded DNA binding"/>
    <property type="evidence" value="ECO:0007669"/>
    <property type="project" value="TreeGrafter"/>
</dbReference>
<evidence type="ECO:0000313" key="13">
    <source>
        <dbReference type="EMBL" id="JAB59619.1"/>
    </source>
</evidence>
<dbReference type="CDD" id="cd00873">
    <property type="entry name" value="KU80"/>
    <property type="match status" value="1"/>
</dbReference>
<dbReference type="Pfam" id="PF03731">
    <property type="entry name" value="Ku_N"/>
    <property type="match status" value="1"/>
</dbReference>
<keyword evidence="4" id="KW-0227">DNA damage</keyword>
<dbReference type="InterPro" id="IPR005160">
    <property type="entry name" value="Ku_C"/>
</dbReference>